<evidence type="ECO:0000256" key="2">
    <source>
        <dbReference type="SAM" id="MobiDB-lite"/>
    </source>
</evidence>
<evidence type="ECO:0000313" key="4">
    <source>
        <dbReference type="Proteomes" id="UP000095751"/>
    </source>
</evidence>
<dbReference type="Gene3D" id="2.130.10.130">
    <property type="entry name" value="Integrin alpha, N-terminal"/>
    <property type="match status" value="2"/>
</dbReference>
<dbReference type="Proteomes" id="UP000095751">
    <property type="component" value="Unassembled WGS sequence"/>
</dbReference>
<feature type="compositionally biased region" description="Low complexity" evidence="2">
    <location>
        <begin position="580"/>
        <end position="592"/>
    </location>
</feature>
<dbReference type="AlphaFoldDB" id="A0A1E7EKE8"/>
<dbReference type="SUPFAM" id="SSF82171">
    <property type="entry name" value="DPP6 N-terminal domain-like"/>
    <property type="match status" value="1"/>
</dbReference>
<dbReference type="PANTHER" id="PTHR36220">
    <property type="entry name" value="UNNAMED PRODUCT"/>
    <property type="match status" value="1"/>
</dbReference>
<organism evidence="3 4">
    <name type="scientific">Fragilariopsis cylindrus CCMP1102</name>
    <dbReference type="NCBI Taxonomy" id="635003"/>
    <lineage>
        <taxon>Eukaryota</taxon>
        <taxon>Sar</taxon>
        <taxon>Stramenopiles</taxon>
        <taxon>Ochrophyta</taxon>
        <taxon>Bacillariophyta</taxon>
        <taxon>Bacillariophyceae</taxon>
        <taxon>Bacillariophycidae</taxon>
        <taxon>Bacillariales</taxon>
        <taxon>Bacillariaceae</taxon>
        <taxon>Fragilariopsis</taxon>
    </lineage>
</organism>
<feature type="compositionally biased region" description="Basic and acidic residues" evidence="2">
    <location>
        <begin position="224"/>
        <end position="233"/>
    </location>
</feature>
<dbReference type="EMBL" id="KV784412">
    <property type="protein sequence ID" value="OEU06347.1"/>
    <property type="molecule type" value="Genomic_DNA"/>
</dbReference>
<feature type="region of interest" description="Disordered" evidence="2">
    <location>
        <begin position="552"/>
        <end position="592"/>
    </location>
</feature>
<dbReference type="InterPro" id="IPR013519">
    <property type="entry name" value="Int_alpha_beta-p"/>
</dbReference>
<feature type="compositionally biased region" description="Low complexity" evidence="2">
    <location>
        <begin position="411"/>
        <end position="424"/>
    </location>
</feature>
<feature type="compositionally biased region" description="Acidic residues" evidence="2">
    <location>
        <begin position="234"/>
        <end position="245"/>
    </location>
</feature>
<feature type="region of interest" description="Disordered" evidence="2">
    <location>
        <begin position="199"/>
        <end position="245"/>
    </location>
</feature>
<feature type="compositionally biased region" description="Polar residues" evidence="2">
    <location>
        <begin position="552"/>
        <end position="579"/>
    </location>
</feature>
<proteinExistence type="predicted"/>
<feature type="compositionally biased region" description="Basic and acidic residues" evidence="2">
    <location>
        <begin position="433"/>
        <end position="444"/>
    </location>
</feature>
<dbReference type="KEGG" id="fcy:FRACYDRAFT_254944"/>
<evidence type="ECO:0000313" key="3">
    <source>
        <dbReference type="EMBL" id="OEU06347.1"/>
    </source>
</evidence>
<evidence type="ECO:0000256" key="1">
    <source>
        <dbReference type="SAM" id="Coils"/>
    </source>
</evidence>
<dbReference type="InterPro" id="IPR028994">
    <property type="entry name" value="Integrin_alpha_N"/>
</dbReference>
<name>A0A1E7EKE8_9STRA</name>
<dbReference type="InParanoid" id="A0A1E7EKE8"/>
<dbReference type="PANTHER" id="PTHR36220:SF1">
    <property type="entry name" value="GAMMA TUBULIN COMPLEX COMPONENT C-TERMINAL DOMAIN-CONTAINING PROTEIN"/>
    <property type="match status" value="1"/>
</dbReference>
<keyword evidence="1" id="KW-0175">Coiled coil</keyword>
<accession>A0A1E7EKE8</accession>
<dbReference type="SMART" id="SM00191">
    <property type="entry name" value="Int_alpha"/>
    <property type="match status" value="5"/>
</dbReference>
<feature type="region of interest" description="Disordered" evidence="2">
    <location>
        <begin position="14"/>
        <end position="68"/>
    </location>
</feature>
<dbReference type="OrthoDB" id="49473at2759"/>
<feature type="compositionally biased region" description="Low complexity" evidence="2">
    <location>
        <begin position="26"/>
        <end position="51"/>
    </location>
</feature>
<feature type="region of interest" description="Disordered" evidence="2">
    <location>
        <begin position="261"/>
        <end position="280"/>
    </location>
</feature>
<feature type="region of interest" description="Disordered" evidence="2">
    <location>
        <begin position="320"/>
        <end position="344"/>
    </location>
</feature>
<feature type="coiled-coil region" evidence="1">
    <location>
        <begin position="110"/>
        <end position="165"/>
    </location>
</feature>
<reference evidence="3 4" key="1">
    <citation type="submission" date="2016-09" db="EMBL/GenBank/DDBJ databases">
        <title>Extensive genetic diversity and differential bi-allelic expression allows diatom success in the polar Southern Ocean.</title>
        <authorList>
            <consortium name="DOE Joint Genome Institute"/>
            <person name="Mock T."/>
            <person name="Otillar R.P."/>
            <person name="Strauss J."/>
            <person name="Dupont C."/>
            <person name="Frickenhaus S."/>
            <person name="Maumus F."/>
            <person name="Mcmullan M."/>
            <person name="Sanges R."/>
            <person name="Schmutz J."/>
            <person name="Toseland A."/>
            <person name="Valas R."/>
            <person name="Veluchamy A."/>
            <person name="Ward B.J."/>
            <person name="Allen A."/>
            <person name="Barry K."/>
            <person name="Falciatore A."/>
            <person name="Ferrante M."/>
            <person name="Fortunato A.E."/>
            <person name="Gloeckner G."/>
            <person name="Gruber A."/>
            <person name="Hipkin R."/>
            <person name="Janech M."/>
            <person name="Kroth P."/>
            <person name="Leese F."/>
            <person name="Lindquist E."/>
            <person name="Lyon B.R."/>
            <person name="Martin J."/>
            <person name="Mayer C."/>
            <person name="Parker M."/>
            <person name="Quesneville H."/>
            <person name="Raymond J."/>
            <person name="Uhlig C."/>
            <person name="Valentin K.U."/>
            <person name="Worden A.Z."/>
            <person name="Armbrust E.V."/>
            <person name="Bowler C."/>
            <person name="Green B."/>
            <person name="Moulton V."/>
            <person name="Van Oosterhout C."/>
            <person name="Grigoriev I."/>
        </authorList>
    </citation>
    <scope>NUCLEOTIDE SEQUENCE [LARGE SCALE GENOMIC DNA]</scope>
    <source>
        <strain evidence="3 4">CCMP1102</strain>
    </source>
</reference>
<sequence length="1045" mass="114769">MKLIPTAYYVESPTRKISPLKSATPSTNNNANGNSNGYVNGSVQQQQQQQQSSKSIVPFPTTSPPENEKGVDRLLLLARYPNANEQNIQLTLQQKQIQKEVAMISATKKAQLFRDKLQQQQRQQRQEEEEEQTQAQAQTWKWKRKQKQQRQKEEEQLKMQQQQQQYPSYYQQQPPLALFQPAYFDKDDDVEEGRVHFQHGDLHDNTNSNSNSTNTTTNSILPRRSKDSSGTDDKNDDDDYDDNTTEYDTAGIMMWQQQSIIDNNTTPSKRNVRSQSIIDKSRRSFISSSGNRKNVTSKRRSIKKIASNFMEKVFSTTIDNDSDSNNNIPPIRLDNDDNEDTNSESELPIMTDEVASTSQSIVSASDCSLYTGIGSRGGDTISSKISNPNSVMTRKISNVTTSNMNDYDNMNMNMNMNPNQNNQNRIRGNSESTAHRSTDDHGDESNNNINDNDDEDESGSGSKKGLLFLRRYCCDRKNIATITVEGGTTETATPTVKPTTIILSSTSNEEQEMVSSSVASAAAAAADTVADNSTSSTTTYSDGTNLILQVPTNRPTSNTNINSHSPTSNNELTTMTPSQSPTTKVVSPLSSSLLPTSNPTKTLFSAWTWTDLGAPMMGTEIDQQYGQSVAISHDGNIMAVGASGALSQSGVVRIYQLSKDGTGWISITSLLGRNEGDQFGSTVALSADGSVLAVSEPFYNGRAGDKTGNVRTYVRSPFGGYIRLGQDIEGDSATDHFGLGLALSSNGRRLAVGAPYRDNSESSNNGSSSNRLVSGAVKVYEWSIPDDKWMRIVGDNNNIDEINDAVLTTTAPLIGASDLDWFGWSLDLNDDGSLLCVGAPRNSDFGGYVQCFEEQKEDSPFNHIQWTLVGDTIRNNNKPVRYDDNFGAAISISRDPTGTRHRVAIAAPGKNGTKKSLFDSGIVIVYEFNPNSPERGWIQLGRTDIASVNPGKDFQMGYSIDLHGDLLLVGVPGAASNNAGGQMELFEFERSSWHWKRQPRIFQGLTGSNYGSAVRMTPDGTTIVVGSPQSEENNYGGAINVYRKD</sequence>
<keyword evidence="4" id="KW-1185">Reference proteome</keyword>
<protein>
    <submittedName>
        <fullName evidence="3">Uncharacterized protein</fullName>
    </submittedName>
</protein>
<feature type="compositionally biased region" description="Low complexity" evidence="2">
    <location>
        <begin position="205"/>
        <end position="219"/>
    </location>
</feature>
<gene>
    <name evidence="3" type="ORF">FRACYDRAFT_254944</name>
</gene>
<feature type="region of interest" description="Disordered" evidence="2">
    <location>
        <begin position="411"/>
        <end position="462"/>
    </location>
</feature>
<feature type="compositionally biased region" description="Low complexity" evidence="2">
    <location>
        <begin position="320"/>
        <end position="331"/>
    </location>
</feature>